<name>S7RZ33_GLOTA</name>
<proteinExistence type="predicted"/>
<organism evidence="2 3">
    <name type="scientific">Gloeophyllum trabeum (strain ATCC 11539 / FP-39264 / Madison 617)</name>
    <name type="common">Brown rot fungus</name>
    <dbReference type="NCBI Taxonomy" id="670483"/>
    <lineage>
        <taxon>Eukaryota</taxon>
        <taxon>Fungi</taxon>
        <taxon>Dikarya</taxon>
        <taxon>Basidiomycota</taxon>
        <taxon>Agaricomycotina</taxon>
        <taxon>Agaricomycetes</taxon>
        <taxon>Gloeophyllales</taxon>
        <taxon>Gloeophyllaceae</taxon>
        <taxon>Gloeophyllum</taxon>
    </lineage>
</organism>
<reference evidence="2 3" key="1">
    <citation type="journal article" date="2012" name="Science">
        <title>The Paleozoic origin of enzymatic lignin decomposition reconstructed from 31 fungal genomes.</title>
        <authorList>
            <person name="Floudas D."/>
            <person name="Binder M."/>
            <person name="Riley R."/>
            <person name="Barry K."/>
            <person name="Blanchette R.A."/>
            <person name="Henrissat B."/>
            <person name="Martinez A.T."/>
            <person name="Otillar R."/>
            <person name="Spatafora J.W."/>
            <person name="Yadav J.S."/>
            <person name="Aerts A."/>
            <person name="Benoit I."/>
            <person name="Boyd A."/>
            <person name="Carlson A."/>
            <person name="Copeland A."/>
            <person name="Coutinho P.M."/>
            <person name="de Vries R.P."/>
            <person name="Ferreira P."/>
            <person name="Findley K."/>
            <person name="Foster B."/>
            <person name="Gaskell J."/>
            <person name="Glotzer D."/>
            <person name="Gorecki P."/>
            <person name="Heitman J."/>
            <person name="Hesse C."/>
            <person name="Hori C."/>
            <person name="Igarashi K."/>
            <person name="Jurgens J.A."/>
            <person name="Kallen N."/>
            <person name="Kersten P."/>
            <person name="Kohler A."/>
            <person name="Kuees U."/>
            <person name="Kumar T.K.A."/>
            <person name="Kuo A."/>
            <person name="LaButti K."/>
            <person name="Larrondo L.F."/>
            <person name="Lindquist E."/>
            <person name="Ling A."/>
            <person name="Lombard V."/>
            <person name="Lucas S."/>
            <person name="Lundell T."/>
            <person name="Martin R."/>
            <person name="McLaughlin D.J."/>
            <person name="Morgenstern I."/>
            <person name="Morin E."/>
            <person name="Murat C."/>
            <person name="Nagy L.G."/>
            <person name="Nolan M."/>
            <person name="Ohm R.A."/>
            <person name="Patyshakuliyeva A."/>
            <person name="Rokas A."/>
            <person name="Ruiz-Duenas F.J."/>
            <person name="Sabat G."/>
            <person name="Salamov A."/>
            <person name="Samejima M."/>
            <person name="Schmutz J."/>
            <person name="Slot J.C."/>
            <person name="St John F."/>
            <person name="Stenlid J."/>
            <person name="Sun H."/>
            <person name="Sun S."/>
            <person name="Syed K."/>
            <person name="Tsang A."/>
            <person name="Wiebenga A."/>
            <person name="Young D."/>
            <person name="Pisabarro A."/>
            <person name="Eastwood D.C."/>
            <person name="Martin F."/>
            <person name="Cullen D."/>
            <person name="Grigoriev I.V."/>
            <person name="Hibbett D.S."/>
        </authorList>
    </citation>
    <scope>NUCLEOTIDE SEQUENCE [LARGE SCALE GENOMIC DNA]</scope>
    <source>
        <strain evidence="2 3">ATCC 11539</strain>
    </source>
</reference>
<dbReference type="KEGG" id="gtr:GLOTRDRAFT_127195"/>
<feature type="compositionally biased region" description="Acidic residues" evidence="1">
    <location>
        <begin position="474"/>
        <end position="493"/>
    </location>
</feature>
<dbReference type="Proteomes" id="UP000030669">
    <property type="component" value="Unassembled WGS sequence"/>
</dbReference>
<accession>S7RZ33</accession>
<dbReference type="RefSeq" id="XP_007863814.1">
    <property type="nucleotide sequence ID" value="XM_007865623.1"/>
</dbReference>
<dbReference type="GeneID" id="19301500"/>
<protein>
    <submittedName>
        <fullName evidence="2">Uncharacterized protein</fullName>
    </submittedName>
</protein>
<dbReference type="AlphaFoldDB" id="S7RZ33"/>
<sequence>MEADRTYNISVEAALYPLRRAVLTKLHWGSGVCEIPPEGFHLYYKTRKGNEARFLDFSQCDDADVRLLAQTARPVSVERSRVKVKTLPRGTFSANLDVDSREDFKEAIRETLLDNDELGWLDGEPMHLEFRGLKMYYKRRVSFQGLPNGDTLDEALSTVKDDPPPTGEDLIGTLAIFYPSPHEDAVTVLRCGADTFDIRTGSPDEQRPERHVAYAFFAKDVEFEVASIRSGYLVTMVYNIRIPSLRRDRYDRPRMRTPPVDRIRIHDIMQELLLDETFLPNGGTLGFALTHRYPAEKPTLRNLREYPLPRKFVGRVRRRLKGSDEALLAVCRALQLDVSVQVLYADEGEGYPITVMTEEFVNLAYYLSDTHVLVEVAKMRHGVLIENVPGYENLVEKVHWVTFPGKANRFVEPFLASHNTVVFAQGNLCLVMRIGPPGARSLVEPKEEFLEILTEEEEDGDEGSDRDSLPPEGSEQEPEAEPELEYTSGEEEVDRPAPVSEDADSDGDHEHHAHKSHGVDQSKGKEERMIAPLPVSLKARYRKPTESKQ</sequence>
<dbReference type="OrthoDB" id="27483at2759"/>
<feature type="region of interest" description="Disordered" evidence="1">
    <location>
        <begin position="454"/>
        <end position="549"/>
    </location>
</feature>
<evidence type="ECO:0000256" key="1">
    <source>
        <dbReference type="SAM" id="MobiDB-lite"/>
    </source>
</evidence>
<gene>
    <name evidence="2" type="ORF">GLOTRDRAFT_127195</name>
</gene>
<evidence type="ECO:0000313" key="2">
    <source>
        <dbReference type="EMBL" id="EPQ58704.1"/>
    </source>
</evidence>
<feature type="compositionally biased region" description="Basic and acidic residues" evidence="1">
    <location>
        <begin position="506"/>
        <end position="529"/>
    </location>
</feature>
<dbReference type="EMBL" id="KB469298">
    <property type="protein sequence ID" value="EPQ58704.1"/>
    <property type="molecule type" value="Genomic_DNA"/>
</dbReference>
<dbReference type="HOGENOM" id="CLU_019613_2_1_1"/>
<keyword evidence="3" id="KW-1185">Reference proteome</keyword>
<evidence type="ECO:0000313" key="3">
    <source>
        <dbReference type="Proteomes" id="UP000030669"/>
    </source>
</evidence>